<organism evidence="5">
    <name type="scientific">Musca domestica</name>
    <name type="common">House fly</name>
    <dbReference type="NCBI Taxonomy" id="7370"/>
    <lineage>
        <taxon>Eukaryota</taxon>
        <taxon>Metazoa</taxon>
        <taxon>Ecdysozoa</taxon>
        <taxon>Arthropoda</taxon>
        <taxon>Hexapoda</taxon>
        <taxon>Insecta</taxon>
        <taxon>Pterygota</taxon>
        <taxon>Neoptera</taxon>
        <taxon>Endopterygota</taxon>
        <taxon>Diptera</taxon>
        <taxon>Brachycera</taxon>
        <taxon>Muscomorpha</taxon>
        <taxon>Muscoidea</taxon>
        <taxon>Muscidae</taxon>
        <taxon>Musca</taxon>
    </lineage>
</organism>
<dbReference type="OrthoDB" id="2333384at2759"/>
<dbReference type="Pfam" id="PF02752">
    <property type="entry name" value="Arrestin_C"/>
    <property type="match status" value="1"/>
</dbReference>
<dbReference type="VEuPathDB" id="VectorBase:MDOMA2_005212"/>
<dbReference type="InterPro" id="IPR050357">
    <property type="entry name" value="Arrestin_domain-protein"/>
</dbReference>
<name>A0A1I8M2M4_MUSDO</name>
<dbReference type="AlphaFoldDB" id="A0A1I8M2M4"/>
<dbReference type="Pfam" id="PF00339">
    <property type="entry name" value="Arrestin_N"/>
    <property type="match status" value="1"/>
</dbReference>
<evidence type="ECO:0000256" key="3">
    <source>
        <dbReference type="SAM" id="MobiDB-lite"/>
    </source>
</evidence>
<feature type="domain" description="Arrestin C-terminal-like" evidence="4">
    <location>
        <begin position="164"/>
        <end position="296"/>
    </location>
</feature>
<evidence type="ECO:0000259" key="4">
    <source>
        <dbReference type="SMART" id="SM01017"/>
    </source>
</evidence>
<reference evidence="5" key="1">
    <citation type="submission" date="2020-05" db="UniProtKB">
        <authorList>
            <consortium name="EnsemblMetazoa"/>
        </authorList>
    </citation>
    <scope>IDENTIFICATION</scope>
    <source>
        <strain evidence="5">Aabys</strain>
    </source>
</reference>
<dbReference type="InterPro" id="IPR014756">
    <property type="entry name" value="Ig_E-set"/>
</dbReference>
<proteinExistence type="inferred from homology"/>
<dbReference type="VEuPathDB" id="VectorBase:MDOA000625"/>
<comment type="similarity">
    <text evidence="1">Belongs to the arrestin family.</text>
</comment>
<feature type="compositionally biased region" description="Acidic residues" evidence="3">
    <location>
        <begin position="315"/>
        <end position="325"/>
    </location>
</feature>
<protein>
    <submittedName>
        <fullName evidence="7">Arrestin domain-containing protein 17</fullName>
    </submittedName>
</protein>
<evidence type="ECO:0000256" key="2">
    <source>
        <dbReference type="ARBA" id="ARBA00022606"/>
    </source>
</evidence>
<reference evidence="7" key="2">
    <citation type="submission" date="2025-04" db="UniProtKB">
        <authorList>
            <consortium name="RefSeq"/>
        </authorList>
    </citation>
    <scope>IDENTIFICATION</scope>
    <source>
        <strain evidence="7">Aabys</strain>
    </source>
</reference>
<dbReference type="Proteomes" id="UP001652621">
    <property type="component" value="Unplaced"/>
</dbReference>
<dbReference type="GeneID" id="101896498"/>
<dbReference type="PANTHER" id="PTHR11188:SF167">
    <property type="entry name" value="ARRESTIN C-TERMINAL-LIKE DOMAIN-CONTAINING PROTEIN-RELATED"/>
    <property type="match status" value="1"/>
</dbReference>
<dbReference type="GO" id="GO:0005737">
    <property type="term" value="C:cytoplasm"/>
    <property type="evidence" value="ECO:0007669"/>
    <property type="project" value="TreeGrafter"/>
</dbReference>
<keyword evidence="2" id="KW-0716">Sensory transduction</keyword>
<dbReference type="PANTHER" id="PTHR11188">
    <property type="entry name" value="ARRESTIN DOMAIN CONTAINING PROTEIN"/>
    <property type="match status" value="1"/>
</dbReference>
<evidence type="ECO:0000313" key="7">
    <source>
        <dbReference type="RefSeq" id="XP_005176217.1"/>
    </source>
</evidence>
<evidence type="ECO:0000313" key="5">
    <source>
        <dbReference type="EnsemblMetazoa" id="MDOA000625-PA"/>
    </source>
</evidence>
<dbReference type="RefSeq" id="XP_005176217.1">
    <property type="nucleotide sequence ID" value="XM_005176160.3"/>
</dbReference>
<evidence type="ECO:0000256" key="1">
    <source>
        <dbReference type="ARBA" id="ARBA00005298"/>
    </source>
</evidence>
<dbReference type="SUPFAM" id="SSF81296">
    <property type="entry name" value="E set domains"/>
    <property type="match status" value="2"/>
</dbReference>
<dbReference type="EnsemblMetazoa" id="MDOA000625-RA">
    <property type="protein sequence ID" value="MDOA000625-PA"/>
    <property type="gene ID" value="MDOA000625"/>
</dbReference>
<dbReference type="eggNOG" id="KOG3780">
    <property type="taxonomic scope" value="Eukaryota"/>
</dbReference>
<feature type="region of interest" description="Disordered" evidence="3">
    <location>
        <begin position="305"/>
        <end position="353"/>
    </location>
</feature>
<gene>
    <name evidence="5" type="primary">101896498</name>
    <name evidence="7" type="synonym">LOC101896498</name>
</gene>
<dbReference type="SMART" id="SM01017">
    <property type="entry name" value="Arrestin_C"/>
    <property type="match status" value="1"/>
</dbReference>
<accession>A0A1I8M2M4</accession>
<keyword evidence="6" id="KW-1185">Reference proteome</keyword>
<dbReference type="GO" id="GO:0015031">
    <property type="term" value="P:protein transport"/>
    <property type="evidence" value="ECO:0007669"/>
    <property type="project" value="TreeGrafter"/>
</dbReference>
<dbReference type="Gene3D" id="2.60.40.640">
    <property type="match status" value="2"/>
</dbReference>
<dbReference type="InterPro" id="IPR011022">
    <property type="entry name" value="Arrestin_C-like"/>
</dbReference>
<sequence length="394" mass="45089">MPSKCKFRLNQRNGVYFSGEWITGTVLLRTTKEKTIRNIRIRLLGEAKVHWSEAEKDSGTAQYKANEVYVDKTYVVYDEEILPPRAYVFGYKFRLPKSCPTSCRGNHGHIRYFLELRVDRPYRYDNVFTRPLTVLKRVDLNMNPEFKLPVQQEEISAVGCWPCASGNIVYSLAVPYGAYASGQSLEYTLNIQNQSMTDISGYQVRFVECMTFVAHTPEYKELQSHTTLADEEYSDGCLRLSNRQYDGQIDLPSMPPDTDGEGIIRLDHYLEIEIEVKGCHRNKNISVPIFIGNIPIKESLQNATPLPSSANLEMPSDEDDDDENSYEVTHNQASYSGEESDADEPPCYGDLAPPAFEEAVRYPSPFQDPEANEYTNAKDFQPLYPVYRYYNGRN</sequence>
<feature type="compositionally biased region" description="Polar residues" evidence="3">
    <location>
        <begin position="326"/>
        <end position="337"/>
    </location>
</feature>
<dbReference type="STRING" id="7370.A0A1I8M2M4"/>
<evidence type="ECO:0000313" key="6">
    <source>
        <dbReference type="Proteomes" id="UP001652621"/>
    </source>
</evidence>
<dbReference type="InterPro" id="IPR011021">
    <property type="entry name" value="Arrestin-like_N"/>
</dbReference>
<dbReference type="InterPro" id="IPR014752">
    <property type="entry name" value="Arrestin-like_C"/>
</dbReference>
<dbReference type="KEGG" id="mde:101896498"/>